<dbReference type="InterPro" id="IPR017972">
    <property type="entry name" value="Cyt_P450_CS"/>
</dbReference>
<accession>A0ABC8UAJ6</accession>
<protein>
    <recommendedName>
        <fullName evidence="16">Cytochrome P450</fullName>
    </recommendedName>
</protein>
<evidence type="ECO:0000256" key="4">
    <source>
        <dbReference type="ARBA" id="ARBA00022692"/>
    </source>
</evidence>
<keyword evidence="10 13" id="KW-0472">Membrane</keyword>
<keyword evidence="4 13" id="KW-0812">Transmembrane</keyword>
<dbReference type="PRINTS" id="PR00385">
    <property type="entry name" value="P450"/>
</dbReference>
<dbReference type="GO" id="GO:0046872">
    <property type="term" value="F:metal ion binding"/>
    <property type="evidence" value="ECO:0007669"/>
    <property type="project" value="UniProtKB-KW"/>
</dbReference>
<gene>
    <name evidence="14" type="ORF">ILEXP_LOCUS48453</name>
</gene>
<keyword evidence="9 12" id="KW-0503">Monooxygenase</keyword>
<evidence type="ECO:0000256" key="8">
    <source>
        <dbReference type="ARBA" id="ARBA00023004"/>
    </source>
</evidence>
<evidence type="ECO:0000256" key="1">
    <source>
        <dbReference type="ARBA" id="ARBA00004370"/>
    </source>
</evidence>
<dbReference type="PANTHER" id="PTHR24282">
    <property type="entry name" value="CYTOCHROME P450 FAMILY MEMBER"/>
    <property type="match status" value="1"/>
</dbReference>
<evidence type="ECO:0000256" key="5">
    <source>
        <dbReference type="ARBA" id="ARBA00022723"/>
    </source>
</evidence>
<comment type="subcellular location">
    <subcellularLocation>
        <location evidence="1">Membrane</location>
    </subcellularLocation>
</comment>
<evidence type="ECO:0000256" key="12">
    <source>
        <dbReference type="RuleBase" id="RU000461"/>
    </source>
</evidence>
<evidence type="ECO:0000256" key="9">
    <source>
        <dbReference type="ARBA" id="ARBA00023033"/>
    </source>
</evidence>
<dbReference type="GO" id="GO:0016020">
    <property type="term" value="C:membrane"/>
    <property type="evidence" value="ECO:0007669"/>
    <property type="project" value="UniProtKB-SubCell"/>
</dbReference>
<dbReference type="InterPro" id="IPR002401">
    <property type="entry name" value="Cyt_P450_E_grp-I"/>
</dbReference>
<evidence type="ECO:0000256" key="7">
    <source>
        <dbReference type="ARBA" id="ARBA00023002"/>
    </source>
</evidence>
<keyword evidence="5 11" id="KW-0479">Metal-binding</keyword>
<dbReference type="GO" id="GO:0004497">
    <property type="term" value="F:monooxygenase activity"/>
    <property type="evidence" value="ECO:0007669"/>
    <property type="project" value="UniProtKB-KW"/>
</dbReference>
<dbReference type="SUPFAM" id="SSF48264">
    <property type="entry name" value="Cytochrome P450"/>
    <property type="match status" value="1"/>
</dbReference>
<evidence type="ECO:0000256" key="13">
    <source>
        <dbReference type="SAM" id="Phobius"/>
    </source>
</evidence>
<evidence type="ECO:0000313" key="14">
    <source>
        <dbReference type="EMBL" id="CAK9178541.1"/>
    </source>
</evidence>
<dbReference type="InterPro" id="IPR001128">
    <property type="entry name" value="Cyt_P450"/>
</dbReference>
<comment type="cofactor">
    <cofactor evidence="11">
        <name>heme</name>
        <dbReference type="ChEBI" id="CHEBI:30413"/>
    </cofactor>
</comment>
<dbReference type="PRINTS" id="PR00463">
    <property type="entry name" value="EP450I"/>
</dbReference>
<feature type="binding site" description="axial binding residue" evidence="11">
    <location>
        <position position="351"/>
    </location>
    <ligand>
        <name>heme</name>
        <dbReference type="ChEBI" id="CHEBI:30413"/>
    </ligand>
    <ligandPart>
        <name>Fe</name>
        <dbReference type="ChEBI" id="CHEBI:18248"/>
    </ligandPart>
</feature>
<comment type="similarity">
    <text evidence="2 12">Belongs to the cytochrome P450 family.</text>
</comment>
<dbReference type="Pfam" id="PF00067">
    <property type="entry name" value="p450"/>
    <property type="match status" value="2"/>
</dbReference>
<dbReference type="Gene3D" id="1.10.630.10">
    <property type="entry name" value="Cytochrome P450"/>
    <property type="match status" value="2"/>
</dbReference>
<dbReference type="EMBL" id="CAUOFW020007279">
    <property type="protein sequence ID" value="CAK9178541.1"/>
    <property type="molecule type" value="Genomic_DNA"/>
</dbReference>
<organism evidence="14 15">
    <name type="scientific">Ilex paraguariensis</name>
    <name type="common">yerba mate</name>
    <dbReference type="NCBI Taxonomy" id="185542"/>
    <lineage>
        <taxon>Eukaryota</taxon>
        <taxon>Viridiplantae</taxon>
        <taxon>Streptophyta</taxon>
        <taxon>Embryophyta</taxon>
        <taxon>Tracheophyta</taxon>
        <taxon>Spermatophyta</taxon>
        <taxon>Magnoliopsida</taxon>
        <taxon>eudicotyledons</taxon>
        <taxon>Gunneridae</taxon>
        <taxon>Pentapetalae</taxon>
        <taxon>asterids</taxon>
        <taxon>campanulids</taxon>
        <taxon>Aquifoliales</taxon>
        <taxon>Aquifoliaceae</taxon>
        <taxon>Ilex</taxon>
    </lineage>
</organism>
<reference evidence="14 15" key="1">
    <citation type="submission" date="2024-02" db="EMBL/GenBank/DDBJ databases">
        <authorList>
            <person name="Vignale AGUSTIN F."/>
            <person name="Sosa J E."/>
            <person name="Modenutti C."/>
        </authorList>
    </citation>
    <scope>NUCLEOTIDE SEQUENCE [LARGE SCALE GENOMIC DNA]</scope>
</reference>
<dbReference type="InterPro" id="IPR050665">
    <property type="entry name" value="Cytochrome_P450_Monooxygen"/>
</dbReference>
<dbReference type="Proteomes" id="UP001642360">
    <property type="component" value="Unassembled WGS sequence"/>
</dbReference>
<dbReference type="AlphaFoldDB" id="A0ABC8UAJ6"/>
<evidence type="ECO:0000256" key="3">
    <source>
        <dbReference type="ARBA" id="ARBA00022617"/>
    </source>
</evidence>
<sequence>MYPLAPIHLLLLLISLSKFILTVIFIPWSIQQQFRKQGIRCPSYRPIFGNSKDIMRQYREAESKSIPFNHDTIHRVAPPYCNWSPLYGKTFLVWFGTKPRLTTAEPDLIKEGWVPEVVARSLKMLEKWEQERGGRDEFEVEVNKDLYNLSAEILSRTAFGSSFEEGKLIFELQEQQMNLAYQAMRSVYIPGFRFLPTKKNRTRWRLETEIRDSVKMLIEINSKTGENSKNLLNLFMSAKENRDGKEQKLGVEEVIDECKTFYFAGKDTTASLLSWALLLLALHQEWQIKAREEVFRVCKGDELPTAQNLNDIKIDTHIWGEDAAELNPLRFFKSRKHLASFFPFGLGPRICPGQNLAVVEAKVVLVTILKQYCFEVSPSYVHAPKLFLTLMPQYDAHILFRRIML</sequence>
<feature type="transmembrane region" description="Helical" evidence="13">
    <location>
        <begin position="6"/>
        <end position="30"/>
    </location>
</feature>
<keyword evidence="15" id="KW-1185">Reference proteome</keyword>
<keyword evidence="6 13" id="KW-1133">Transmembrane helix</keyword>
<evidence type="ECO:0000256" key="2">
    <source>
        <dbReference type="ARBA" id="ARBA00010617"/>
    </source>
</evidence>
<keyword evidence="3 11" id="KW-0349">Heme</keyword>
<dbReference type="PROSITE" id="PS00086">
    <property type="entry name" value="CYTOCHROME_P450"/>
    <property type="match status" value="1"/>
</dbReference>
<keyword evidence="8 11" id="KW-0408">Iron</keyword>
<evidence type="ECO:0000313" key="15">
    <source>
        <dbReference type="Proteomes" id="UP001642360"/>
    </source>
</evidence>
<name>A0ABC8UAJ6_9AQUA</name>
<evidence type="ECO:0000256" key="10">
    <source>
        <dbReference type="ARBA" id="ARBA00023136"/>
    </source>
</evidence>
<dbReference type="PANTHER" id="PTHR24282:SF211">
    <property type="entry name" value="CYTOCHROME P450-RELATED"/>
    <property type="match status" value="1"/>
</dbReference>
<evidence type="ECO:0008006" key="16">
    <source>
        <dbReference type="Google" id="ProtNLM"/>
    </source>
</evidence>
<dbReference type="InterPro" id="IPR036396">
    <property type="entry name" value="Cyt_P450_sf"/>
</dbReference>
<evidence type="ECO:0000256" key="6">
    <source>
        <dbReference type="ARBA" id="ARBA00022989"/>
    </source>
</evidence>
<proteinExistence type="inferred from homology"/>
<evidence type="ECO:0000256" key="11">
    <source>
        <dbReference type="PIRSR" id="PIRSR602401-1"/>
    </source>
</evidence>
<comment type="caution">
    <text evidence="14">The sequence shown here is derived from an EMBL/GenBank/DDBJ whole genome shotgun (WGS) entry which is preliminary data.</text>
</comment>
<keyword evidence="7 12" id="KW-0560">Oxidoreductase</keyword>